<dbReference type="HOGENOM" id="CLU_1305268_0_0_1"/>
<protein>
    <submittedName>
        <fullName evidence="1">Uncharacterized protein</fullName>
    </submittedName>
</protein>
<proteinExistence type="predicted"/>
<sequence>MPMQVDRCRSRHGCTPTVDQPSRLLASMLACILSRSSGLSAQLSQRHRSLSRACKTTFQNRGRSGGNGFRSQSYFSACSADSSEENPVGVEWILMEYMPGVELGKALWKALQYDKKTQFAVDLVDMYDQLSQPSLEHTVAVLSITVLKNPRITSSHPLLLYPGIVIHRDGNPYRQTLFGPSGLIVTIRFTTATGFMRSVLSKIVLYYNTLS</sequence>
<name>A0A0C3CLE5_PILCF</name>
<accession>A0A0C3CLE5</accession>
<dbReference type="AlphaFoldDB" id="A0A0C3CLE5"/>
<evidence type="ECO:0000313" key="2">
    <source>
        <dbReference type="Proteomes" id="UP000054166"/>
    </source>
</evidence>
<evidence type="ECO:0000313" key="1">
    <source>
        <dbReference type="EMBL" id="KIM90482.1"/>
    </source>
</evidence>
<organism evidence="1 2">
    <name type="scientific">Piloderma croceum (strain F 1598)</name>
    <dbReference type="NCBI Taxonomy" id="765440"/>
    <lineage>
        <taxon>Eukaryota</taxon>
        <taxon>Fungi</taxon>
        <taxon>Dikarya</taxon>
        <taxon>Basidiomycota</taxon>
        <taxon>Agaricomycotina</taxon>
        <taxon>Agaricomycetes</taxon>
        <taxon>Agaricomycetidae</taxon>
        <taxon>Atheliales</taxon>
        <taxon>Atheliaceae</taxon>
        <taxon>Piloderma</taxon>
    </lineage>
</organism>
<gene>
    <name evidence="1" type="ORF">PILCRDRAFT_184936</name>
</gene>
<reference evidence="1 2" key="1">
    <citation type="submission" date="2014-04" db="EMBL/GenBank/DDBJ databases">
        <authorList>
            <consortium name="DOE Joint Genome Institute"/>
            <person name="Kuo A."/>
            <person name="Tarkka M."/>
            <person name="Buscot F."/>
            <person name="Kohler A."/>
            <person name="Nagy L.G."/>
            <person name="Floudas D."/>
            <person name="Copeland A."/>
            <person name="Barry K.W."/>
            <person name="Cichocki N."/>
            <person name="Veneault-Fourrey C."/>
            <person name="LaButti K."/>
            <person name="Lindquist E.A."/>
            <person name="Lipzen A."/>
            <person name="Lundell T."/>
            <person name="Morin E."/>
            <person name="Murat C."/>
            <person name="Sun H."/>
            <person name="Tunlid A."/>
            <person name="Henrissat B."/>
            <person name="Grigoriev I.V."/>
            <person name="Hibbett D.S."/>
            <person name="Martin F."/>
            <person name="Nordberg H.P."/>
            <person name="Cantor M.N."/>
            <person name="Hua S.X."/>
        </authorList>
    </citation>
    <scope>NUCLEOTIDE SEQUENCE [LARGE SCALE GENOMIC DNA]</scope>
    <source>
        <strain evidence="1 2">F 1598</strain>
    </source>
</reference>
<dbReference type="OrthoDB" id="10003767at2759"/>
<dbReference type="InParanoid" id="A0A0C3CLE5"/>
<keyword evidence="2" id="KW-1185">Reference proteome</keyword>
<reference evidence="2" key="2">
    <citation type="submission" date="2015-01" db="EMBL/GenBank/DDBJ databases">
        <title>Evolutionary Origins and Diversification of the Mycorrhizal Mutualists.</title>
        <authorList>
            <consortium name="DOE Joint Genome Institute"/>
            <consortium name="Mycorrhizal Genomics Consortium"/>
            <person name="Kohler A."/>
            <person name="Kuo A."/>
            <person name="Nagy L.G."/>
            <person name="Floudas D."/>
            <person name="Copeland A."/>
            <person name="Barry K.W."/>
            <person name="Cichocki N."/>
            <person name="Veneault-Fourrey C."/>
            <person name="LaButti K."/>
            <person name="Lindquist E.A."/>
            <person name="Lipzen A."/>
            <person name="Lundell T."/>
            <person name="Morin E."/>
            <person name="Murat C."/>
            <person name="Riley R."/>
            <person name="Ohm R."/>
            <person name="Sun H."/>
            <person name="Tunlid A."/>
            <person name="Henrissat B."/>
            <person name="Grigoriev I.V."/>
            <person name="Hibbett D.S."/>
            <person name="Martin F."/>
        </authorList>
    </citation>
    <scope>NUCLEOTIDE SEQUENCE [LARGE SCALE GENOMIC DNA]</scope>
    <source>
        <strain evidence="2">F 1598</strain>
    </source>
</reference>
<dbReference type="Proteomes" id="UP000054166">
    <property type="component" value="Unassembled WGS sequence"/>
</dbReference>
<dbReference type="EMBL" id="KN832973">
    <property type="protein sequence ID" value="KIM90482.1"/>
    <property type="molecule type" value="Genomic_DNA"/>
</dbReference>